<dbReference type="EMBL" id="LT629732">
    <property type="protein sequence ID" value="SDS83131.1"/>
    <property type="molecule type" value="Genomic_DNA"/>
</dbReference>
<protein>
    <submittedName>
        <fullName evidence="3">Uncharacterized protein</fullName>
    </submittedName>
</protein>
<proteinExistence type="predicted"/>
<gene>
    <name evidence="3" type="ORF">SAMN04489717_4029</name>
</gene>
<feature type="region of interest" description="Disordered" evidence="1">
    <location>
        <begin position="129"/>
        <end position="158"/>
    </location>
</feature>
<reference evidence="3 4" key="1">
    <citation type="submission" date="2016-10" db="EMBL/GenBank/DDBJ databases">
        <authorList>
            <person name="de Groot N.N."/>
        </authorList>
    </citation>
    <scope>NUCLEOTIDE SEQUENCE [LARGE SCALE GENOMIC DNA]</scope>
    <source>
        <strain evidence="3 4">DSM 22024</strain>
    </source>
</reference>
<keyword evidence="2" id="KW-0472">Membrane</keyword>
<evidence type="ECO:0000256" key="2">
    <source>
        <dbReference type="SAM" id="Phobius"/>
    </source>
</evidence>
<keyword evidence="2" id="KW-0812">Transmembrane</keyword>
<evidence type="ECO:0000256" key="1">
    <source>
        <dbReference type="SAM" id="MobiDB-lite"/>
    </source>
</evidence>
<evidence type="ECO:0000313" key="3">
    <source>
        <dbReference type="EMBL" id="SDS83131.1"/>
    </source>
</evidence>
<organism evidence="3 4">
    <name type="scientific">Actinopolymorpha singaporensis</name>
    <dbReference type="NCBI Taxonomy" id="117157"/>
    <lineage>
        <taxon>Bacteria</taxon>
        <taxon>Bacillati</taxon>
        <taxon>Actinomycetota</taxon>
        <taxon>Actinomycetes</taxon>
        <taxon>Propionibacteriales</taxon>
        <taxon>Actinopolymorphaceae</taxon>
        <taxon>Actinopolymorpha</taxon>
    </lineage>
</organism>
<keyword evidence="4" id="KW-1185">Reference proteome</keyword>
<accession>A0A1H1VFC9</accession>
<feature type="compositionally biased region" description="Low complexity" evidence="1">
    <location>
        <begin position="1"/>
        <end position="17"/>
    </location>
</feature>
<dbReference type="OrthoDB" id="9879722at2"/>
<evidence type="ECO:0000313" key="4">
    <source>
        <dbReference type="Proteomes" id="UP000198983"/>
    </source>
</evidence>
<feature type="transmembrane region" description="Helical" evidence="2">
    <location>
        <begin position="28"/>
        <end position="47"/>
    </location>
</feature>
<dbReference type="AlphaFoldDB" id="A0A1H1VFC9"/>
<dbReference type="RefSeq" id="WP_092655161.1">
    <property type="nucleotide sequence ID" value="NZ_LT629732.1"/>
</dbReference>
<feature type="region of interest" description="Disordered" evidence="1">
    <location>
        <begin position="1"/>
        <end position="24"/>
    </location>
</feature>
<feature type="region of interest" description="Disordered" evidence="1">
    <location>
        <begin position="53"/>
        <end position="83"/>
    </location>
</feature>
<sequence length="158" mass="15626">MRSSATAALVTAATAARPARHRRRRVPAAPSALLLLSVLAVLAGNLLSGPQLPGSPPVPSSAAAGIHAVTPATASPTDTAGEHTVASVAPVPERGERPDAAVVAGAPLVSWVHGLNSTLPDQAPTLGATVASAPPPGATRQVHAAHTDHHASRAPPQA</sequence>
<name>A0A1H1VFC9_9ACTN</name>
<keyword evidence="2" id="KW-1133">Transmembrane helix</keyword>
<dbReference type="Proteomes" id="UP000198983">
    <property type="component" value="Chromosome I"/>
</dbReference>